<comment type="similarity">
    <text evidence="3">Belongs to the cyclic nucleotide phosphodiesterase family.</text>
</comment>
<accession>A0ABQ5RU38</accession>
<dbReference type="InterPro" id="IPR036971">
    <property type="entry name" value="PDEase_catalytic_dom_sf"/>
</dbReference>
<feature type="transmembrane region" description="Helical" evidence="5">
    <location>
        <begin position="305"/>
        <end position="325"/>
    </location>
</feature>
<dbReference type="CDD" id="cd00077">
    <property type="entry name" value="HDc"/>
    <property type="match status" value="1"/>
</dbReference>
<feature type="domain" description="PDEase" evidence="7">
    <location>
        <begin position="820"/>
        <end position="1181"/>
    </location>
</feature>
<name>A0ABQ5RU38_9CHLO</name>
<dbReference type="PROSITE" id="PS00126">
    <property type="entry name" value="PDEASE_I_1"/>
    <property type="match status" value="1"/>
</dbReference>
<dbReference type="InterPro" id="IPR003607">
    <property type="entry name" value="HD/PDEase_dom"/>
</dbReference>
<dbReference type="Gene3D" id="1.10.1300.10">
    <property type="entry name" value="3'5'-cyclic nucleotide phosphodiesterase, catalytic domain"/>
    <property type="match status" value="1"/>
</dbReference>
<comment type="caution">
    <text evidence="8">The sequence shown here is derived from an EMBL/GenBank/DDBJ whole genome shotgun (WGS) entry which is preliminary data.</text>
</comment>
<dbReference type="PROSITE" id="PS50839">
    <property type="entry name" value="CHASE"/>
    <property type="match status" value="1"/>
</dbReference>
<protein>
    <recommendedName>
        <fullName evidence="3">Phosphodiesterase</fullName>
        <ecNumber evidence="3">3.1.4.-</ecNumber>
    </recommendedName>
</protein>
<dbReference type="InterPro" id="IPR006189">
    <property type="entry name" value="CHASE_dom"/>
</dbReference>
<organism evidence="8 9">
    <name type="scientific">Volvox africanus</name>
    <dbReference type="NCBI Taxonomy" id="51714"/>
    <lineage>
        <taxon>Eukaryota</taxon>
        <taxon>Viridiplantae</taxon>
        <taxon>Chlorophyta</taxon>
        <taxon>core chlorophytes</taxon>
        <taxon>Chlorophyceae</taxon>
        <taxon>CS clade</taxon>
        <taxon>Chlamydomonadales</taxon>
        <taxon>Volvocaceae</taxon>
        <taxon>Volvox</taxon>
    </lineage>
</organism>
<dbReference type="Proteomes" id="UP001165090">
    <property type="component" value="Unassembled WGS sequence"/>
</dbReference>
<evidence type="ECO:0000313" key="9">
    <source>
        <dbReference type="Proteomes" id="UP001165090"/>
    </source>
</evidence>
<evidence type="ECO:0000256" key="1">
    <source>
        <dbReference type="ARBA" id="ARBA00022723"/>
    </source>
</evidence>
<dbReference type="InterPro" id="IPR023174">
    <property type="entry name" value="PDEase_CS"/>
</dbReference>
<gene>
    <name evidence="8" type="ORF">VaNZ11_003401</name>
</gene>
<keyword evidence="5" id="KW-0812">Transmembrane</keyword>
<dbReference type="Pfam" id="PF00233">
    <property type="entry name" value="PDEase_I"/>
    <property type="match status" value="1"/>
</dbReference>
<comment type="cofactor">
    <cofactor evidence="3">
        <name>a divalent metal cation</name>
        <dbReference type="ChEBI" id="CHEBI:60240"/>
    </cofactor>
    <text evidence="3">Binds 2 divalent metal cations per subunit. Site 1 may preferentially bind zinc ions, while site 2 has a preference for magnesium and/or manganese ions.</text>
</comment>
<evidence type="ECO:0000256" key="4">
    <source>
        <dbReference type="SAM" id="MobiDB-lite"/>
    </source>
</evidence>
<evidence type="ECO:0000313" key="8">
    <source>
        <dbReference type="EMBL" id="GLI61126.1"/>
    </source>
</evidence>
<dbReference type="EMBL" id="BSDZ01000009">
    <property type="protein sequence ID" value="GLI61126.1"/>
    <property type="molecule type" value="Genomic_DNA"/>
</dbReference>
<keyword evidence="5" id="KW-0472">Membrane</keyword>
<dbReference type="PROSITE" id="PS51845">
    <property type="entry name" value="PDEASE_I_2"/>
    <property type="match status" value="1"/>
</dbReference>
<dbReference type="SMART" id="SM01079">
    <property type="entry name" value="CHASE"/>
    <property type="match status" value="1"/>
</dbReference>
<feature type="region of interest" description="Disordered" evidence="4">
    <location>
        <begin position="803"/>
        <end position="822"/>
    </location>
</feature>
<evidence type="ECO:0000256" key="3">
    <source>
        <dbReference type="RuleBase" id="RU363067"/>
    </source>
</evidence>
<feature type="domain" description="CHASE" evidence="6">
    <location>
        <begin position="124"/>
        <end position="243"/>
    </location>
</feature>
<keyword evidence="2 3" id="KW-0378">Hydrolase</keyword>
<evidence type="ECO:0000259" key="7">
    <source>
        <dbReference type="PROSITE" id="PS51845"/>
    </source>
</evidence>
<dbReference type="InterPro" id="IPR002073">
    <property type="entry name" value="PDEase_catalytic_dom"/>
</dbReference>
<evidence type="ECO:0000256" key="5">
    <source>
        <dbReference type="SAM" id="Phobius"/>
    </source>
</evidence>
<dbReference type="PANTHER" id="PTHR11347">
    <property type="entry name" value="CYCLIC NUCLEOTIDE PHOSPHODIESTERASE"/>
    <property type="match status" value="1"/>
</dbReference>
<reference evidence="8 9" key="1">
    <citation type="journal article" date="2023" name="IScience">
        <title>Expanded male sex-determining region conserved during the evolution of homothallism in the green alga Volvox.</title>
        <authorList>
            <person name="Yamamoto K."/>
            <person name="Matsuzaki R."/>
            <person name="Mahakham W."/>
            <person name="Heman W."/>
            <person name="Sekimoto H."/>
            <person name="Kawachi M."/>
            <person name="Minakuchi Y."/>
            <person name="Toyoda A."/>
            <person name="Nozaki H."/>
        </authorList>
    </citation>
    <scope>NUCLEOTIDE SEQUENCE [LARGE SCALE GENOMIC DNA]</scope>
    <source>
        <strain evidence="8 9">NIES-4468</strain>
    </source>
</reference>
<dbReference type="InterPro" id="IPR023088">
    <property type="entry name" value="PDEase"/>
</dbReference>
<dbReference type="EC" id="3.1.4.-" evidence="3"/>
<feature type="transmembrane region" description="Helical" evidence="5">
    <location>
        <begin position="26"/>
        <end position="44"/>
    </location>
</feature>
<keyword evidence="5" id="KW-1133">Transmembrane helix</keyword>
<dbReference type="PRINTS" id="PR00387">
    <property type="entry name" value="PDIESTERASE1"/>
</dbReference>
<keyword evidence="1 3" id="KW-0479">Metal-binding</keyword>
<proteinExistence type="inferred from homology"/>
<sequence length="1215" mass="130111">MAHLFDRLRGEAATVYRIVRSYPSTLVWPLLLLGLVLGLGIWGVNHVAKAEERRNKEEAFSLTVSVAEFVSAKIMVAISPMPLIAAMVQYNPQYTAVQSMFASLAPTLFAQAPSQMTQSIEYLPNGIVRGVYPLRGNEAAVGVNIFDPASGHQQEIIEMVRKNTTTLLGPISFVQGGHGFIAYTPIFISGAEPNETFNIPDPLDTVCGAPCSYNSTSRTKFWGIASALVNFDALREAITARLAALGSLGFRYEIGVLDFAIDTVIASSSTPPSEPVHVTIPIADRKIAIYVSPAGGWKSAAYDSLLAGLIVLAVALALLMFAALVSRKRHQMLLEALLPKELIKDLHDTDTTLLDARILQTETTADLMLSLLNHLLEGHMPDLRDVVFIRQAIIRGVDLYQPTDLRQHIQNANLDKDVARSLMQQLGQETTRNSFFSASYDTFYDGDPYTISPPLVGSFGINGSCRQEHRQQQTNQQPQQGYATLTGALALILAPHPANLRDTSMSGDTVETAAVQLLPRDMDTANVVGGAGSSTIAAGVVTSSPRPSNFMSRAMTFLRDGGGGANGAAATTIIGRVSMDLSTPQDHELSAAAAAPAAAAAAAAAAATHQSPPLSGDVPTTAAEAVLHPQPPMRQRQLMSMADFPVRALAELDDDGEQLRSSAASATAAIASSRDDCHVGHITGARVRRPPRKVASALGPGSVASGSAVIRRRSLILSLTNPQSCGPAVSGGGMLLSVAPVVPQGAAAAAATPNSARRVSVASTFDGGMVLAHDTAAAGASGEQSAVPNRPMVLLGASRRNLAAGPSRAAPKPPHHLQQPPPLPPPVLEEVERVLAQADSWHFDAWRLRDITNGHPLSALGFYLIHRAGLIEKLNLKPSPLARLLRHIEAGYNDNPYHNATHAADVLQTLHVIIHGAQLHVHYVDYLGLLAAYFAAIVHDYGHPGLTNDFLVATSDPLAVRYNDRSPLENHHAAAAFSLLQRPGLDVLAPFSKQERATFRKQVIDMVLATDVKQHFTLLSQFNTAHRLASFVHSPATAKANTSSRLSGNIHLEIVVDVGADCRHLAPKPLDETERVLSLQLAIKAADLGHLGEELEVHQRWLSSLEEEFFRQGDRERQLGIPISPLFDRSKQGVSKSQVGFYDFLALPLVHALCSAFPGTQQLMNCFLGNYHFWKSVEGNGTVTHAAPKLPVSISPVRPGPPISPLVDLEKGKGS</sequence>
<evidence type="ECO:0000256" key="2">
    <source>
        <dbReference type="ARBA" id="ARBA00022801"/>
    </source>
</evidence>
<dbReference type="SUPFAM" id="SSF109604">
    <property type="entry name" value="HD-domain/PDEase-like"/>
    <property type="match status" value="1"/>
</dbReference>
<keyword evidence="9" id="KW-1185">Reference proteome</keyword>
<evidence type="ECO:0000259" key="6">
    <source>
        <dbReference type="PROSITE" id="PS50839"/>
    </source>
</evidence>
<dbReference type="SMART" id="SM00471">
    <property type="entry name" value="HDc"/>
    <property type="match status" value="1"/>
</dbReference>